<evidence type="ECO:0000259" key="11">
    <source>
        <dbReference type="PROSITE" id="PS51918"/>
    </source>
</evidence>
<evidence type="ECO:0000256" key="1">
    <source>
        <dbReference type="ARBA" id="ARBA00001966"/>
    </source>
</evidence>
<comment type="cofactor">
    <cofactor evidence="1">
        <name>[4Fe-4S] cluster</name>
        <dbReference type="ChEBI" id="CHEBI:49883"/>
    </cofactor>
</comment>
<comment type="caution">
    <text evidence="12">The sequence shown here is derived from an EMBL/GenBank/DDBJ whole genome shotgun (WGS) entry which is preliminary data.</text>
</comment>
<keyword evidence="3" id="KW-0004">4Fe-4S</keyword>
<dbReference type="PROSITE" id="PS01087">
    <property type="entry name" value="RADICAL_ACTIVATING"/>
    <property type="match status" value="1"/>
</dbReference>
<evidence type="ECO:0000313" key="13">
    <source>
        <dbReference type="Proteomes" id="UP000050430"/>
    </source>
</evidence>
<evidence type="ECO:0000256" key="6">
    <source>
        <dbReference type="ARBA" id="ARBA00023002"/>
    </source>
</evidence>
<dbReference type="GO" id="GO:0046872">
    <property type="term" value="F:metal ion binding"/>
    <property type="evidence" value="ECO:0007669"/>
    <property type="project" value="UniProtKB-KW"/>
</dbReference>
<dbReference type="Proteomes" id="UP000050430">
    <property type="component" value="Unassembled WGS sequence"/>
</dbReference>
<evidence type="ECO:0000256" key="8">
    <source>
        <dbReference type="ARBA" id="ARBA00023014"/>
    </source>
</evidence>
<name>A0A0P6WYR0_9CHLR</name>
<dbReference type="EMBL" id="LGCK01000010">
    <property type="protein sequence ID" value="KPL71779.1"/>
    <property type="molecule type" value="Genomic_DNA"/>
</dbReference>
<dbReference type="GO" id="GO:0016491">
    <property type="term" value="F:oxidoreductase activity"/>
    <property type="evidence" value="ECO:0007669"/>
    <property type="project" value="UniProtKB-KW"/>
</dbReference>
<evidence type="ECO:0000256" key="2">
    <source>
        <dbReference type="ARBA" id="ARBA00009777"/>
    </source>
</evidence>
<dbReference type="InterPro" id="IPR012839">
    <property type="entry name" value="Organic_radical_activase"/>
</dbReference>
<keyword evidence="5" id="KW-0479">Metal-binding</keyword>
<evidence type="ECO:0000256" key="3">
    <source>
        <dbReference type="ARBA" id="ARBA00022485"/>
    </source>
</evidence>
<dbReference type="RefSeq" id="WP_062420407.1">
    <property type="nucleotide sequence ID" value="NZ_BBYA01000002.1"/>
</dbReference>
<feature type="domain" description="4Fe-4S ferredoxin-type" evidence="10">
    <location>
        <begin position="45"/>
        <end position="74"/>
    </location>
</feature>
<dbReference type="InterPro" id="IPR034457">
    <property type="entry name" value="Organic_radical-activating"/>
</dbReference>
<evidence type="ECO:0000256" key="9">
    <source>
        <dbReference type="ARBA" id="ARBA00047365"/>
    </source>
</evidence>
<keyword evidence="7" id="KW-0408">Iron</keyword>
<dbReference type="PATRIC" id="fig|229920.5.peg.1929"/>
<dbReference type="GO" id="GO:0051539">
    <property type="term" value="F:4 iron, 4 sulfur cluster binding"/>
    <property type="evidence" value="ECO:0007669"/>
    <property type="project" value="UniProtKB-KW"/>
</dbReference>
<dbReference type="InterPro" id="IPR007197">
    <property type="entry name" value="rSAM"/>
</dbReference>
<evidence type="ECO:0000313" key="12">
    <source>
        <dbReference type="EMBL" id="KPL71779.1"/>
    </source>
</evidence>
<comment type="similarity">
    <text evidence="2">Belongs to the organic radical-activating enzymes family.</text>
</comment>
<dbReference type="InterPro" id="IPR001989">
    <property type="entry name" value="Radical_activat_CS"/>
</dbReference>
<dbReference type="InterPro" id="IPR017896">
    <property type="entry name" value="4Fe4S_Fe-S-bd"/>
</dbReference>
<dbReference type="SFLD" id="SFLDG01118">
    <property type="entry name" value="activating_enzymes__group_2"/>
    <property type="match status" value="1"/>
</dbReference>
<dbReference type="Gene3D" id="3.20.20.70">
    <property type="entry name" value="Aldolase class I"/>
    <property type="match status" value="1"/>
</dbReference>
<dbReference type="NCBIfam" id="TIGR02494">
    <property type="entry name" value="PFLE_PFLC"/>
    <property type="match status" value="1"/>
</dbReference>
<proteinExistence type="inferred from homology"/>
<dbReference type="Pfam" id="PF12838">
    <property type="entry name" value="Fer4_7"/>
    <property type="match status" value="1"/>
</dbReference>
<comment type="catalytic activity">
    <reaction evidence="9">
        <text>glycyl-[protein] + reduced [flavodoxin] + S-adenosyl-L-methionine = glycin-2-yl radical-[protein] + semiquinone [flavodoxin] + 5'-deoxyadenosine + L-methionine + H(+)</text>
        <dbReference type="Rhea" id="RHEA:61976"/>
        <dbReference type="Rhea" id="RHEA-COMP:10622"/>
        <dbReference type="Rhea" id="RHEA-COMP:14480"/>
        <dbReference type="Rhea" id="RHEA-COMP:15993"/>
        <dbReference type="Rhea" id="RHEA-COMP:15994"/>
        <dbReference type="ChEBI" id="CHEBI:15378"/>
        <dbReference type="ChEBI" id="CHEBI:17319"/>
        <dbReference type="ChEBI" id="CHEBI:29947"/>
        <dbReference type="ChEBI" id="CHEBI:32722"/>
        <dbReference type="ChEBI" id="CHEBI:57618"/>
        <dbReference type="ChEBI" id="CHEBI:57844"/>
        <dbReference type="ChEBI" id="CHEBI:59789"/>
        <dbReference type="ChEBI" id="CHEBI:140311"/>
    </reaction>
</comment>
<dbReference type="PROSITE" id="PS00198">
    <property type="entry name" value="4FE4S_FER_1"/>
    <property type="match status" value="1"/>
</dbReference>
<dbReference type="PANTHER" id="PTHR30352:SF4">
    <property type="entry name" value="PYRUVATE FORMATE-LYASE 2-ACTIVATING ENZYME"/>
    <property type="match status" value="1"/>
</dbReference>
<dbReference type="SUPFAM" id="SSF54862">
    <property type="entry name" value="4Fe-4S ferredoxins"/>
    <property type="match status" value="1"/>
</dbReference>
<keyword evidence="13" id="KW-1185">Reference proteome</keyword>
<keyword evidence="6" id="KW-0560">Oxidoreductase</keyword>
<evidence type="ECO:0000256" key="7">
    <source>
        <dbReference type="ARBA" id="ARBA00023004"/>
    </source>
</evidence>
<reference evidence="12 13" key="1">
    <citation type="submission" date="2015-07" db="EMBL/GenBank/DDBJ databases">
        <title>Genome sequence of Leptolinea tardivitalis DSM 16556.</title>
        <authorList>
            <person name="Hemp J."/>
            <person name="Ward L.M."/>
            <person name="Pace L.A."/>
            <person name="Fischer W.W."/>
        </authorList>
    </citation>
    <scope>NUCLEOTIDE SEQUENCE [LARGE SCALE GENOMIC DNA]</scope>
    <source>
        <strain evidence="12 13">YMTK-2</strain>
    </source>
</reference>
<accession>A0A0P6WYR0</accession>
<dbReference type="OrthoDB" id="9782387at2"/>
<organism evidence="12 13">
    <name type="scientific">Leptolinea tardivitalis</name>
    <dbReference type="NCBI Taxonomy" id="229920"/>
    <lineage>
        <taxon>Bacteria</taxon>
        <taxon>Bacillati</taxon>
        <taxon>Chloroflexota</taxon>
        <taxon>Anaerolineae</taxon>
        <taxon>Anaerolineales</taxon>
        <taxon>Anaerolineaceae</taxon>
        <taxon>Leptolinea</taxon>
    </lineage>
</organism>
<dbReference type="InterPro" id="IPR017900">
    <property type="entry name" value="4Fe4S_Fe_S_CS"/>
</dbReference>
<evidence type="ECO:0000259" key="10">
    <source>
        <dbReference type="PROSITE" id="PS51379"/>
    </source>
</evidence>
<dbReference type="PANTHER" id="PTHR30352">
    <property type="entry name" value="PYRUVATE FORMATE-LYASE-ACTIVATING ENZYME"/>
    <property type="match status" value="1"/>
</dbReference>
<dbReference type="STRING" id="229920.ADM99_10100"/>
<dbReference type="Pfam" id="PF04055">
    <property type="entry name" value="Radical_SAM"/>
    <property type="match status" value="1"/>
</dbReference>
<feature type="domain" description="Radical SAM core" evidence="11">
    <location>
        <begin position="14"/>
        <end position="302"/>
    </location>
</feature>
<dbReference type="PROSITE" id="PS51379">
    <property type="entry name" value="4FE4S_FER_2"/>
    <property type="match status" value="2"/>
</dbReference>
<feature type="domain" description="4Fe-4S ferredoxin-type" evidence="10">
    <location>
        <begin position="77"/>
        <end position="106"/>
    </location>
</feature>
<dbReference type="InterPro" id="IPR058240">
    <property type="entry name" value="rSAM_sf"/>
</dbReference>
<dbReference type="PROSITE" id="PS51918">
    <property type="entry name" value="RADICAL_SAM"/>
    <property type="match status" value="1"/>
</dbReference>
<dbReference type="InterPro" id="IPR013785">
    <property type="entry name" value="Aldolase_TIM"/>
</dbReference>
<dbReference type="AlphaFoldDB" id="A0A0P6WYR0"/>
<gene>
    <name evidence="12" type="ORF">ADM99_10100</name>
</gene>
<evidence type="ECO:0000256" key="4">
    <source>
        <dbReference type="ARBA" id="ARBA00022691"/>
    </source>
</evidence>
<sequence length="307" mass="34490">MKGLVFDLQRYSIHDGPGIRTVVFLKGCPLDCPWCCNPESQNPEQELEFRSSLCQQCGTCISVCPSTAINLNVQIDPLEKIDRSLCTLCEACIQACPSRALRISGTWMETSDVLAQCLKDADTYRRSGGGITLSGGEPLYQPDFSLDLLQSFYNRNIHTAMETTGYAPWDTIEAFLPVTDLFLFDIKHTNPEKHNQLTGVPNTLILENLVKLCQNSATVVIRFPVIPGLNDDDENILAIMKIATDNGINQIHLMPYHQFGREKYRRLGRSYPLETNPLFGKQADLLYRLEKIHTMYTQHGIDCQVGG</sequence>
<keyword evidence="4" id="KW-0949">S-adenosyl-L-methionine</keyword>
<dbReference type="SFLD" id="SFLDG01066">
    <property type="entry name" value="organic_radical-activating_enz"/>
    <property type="match status" value="1"/>
</dbReference>
<keyword evidence="8" id="KW-0411">Iron-sulfur</keyword>
<dbReference type="PIRSF" id="PIRSF000371">
    <property type="entry name" value="PFL_act_enz"/>
    <property type="match status" value="1"/>
</dbReference>
<dbReference type="Gene3D" id="3.30.70.20">
    <property type="match status" value="1"/>
</dbReference>
<dbReference type="CDD" id="cd01335">
    <property type="entry name" value="Radical_SAM"/>
    <property type="match status" value="1"/>
</dbReference>
<dbReference type="SUPFAM" id="SSF102114">
    <property type="entry name" value="Radical SAM enzymes"/>
    <property type="match status" value="1"/>
</dbReference>
<dbReference type="InterPro" id="IPR040074">
    <property type="entry name" value="BssD/PflA/YjjW"/>
</dbReference>
<evidence type="ECO:0000256" key="5">
    <source>
        <dbReference type="ARBA" id="ARBA00022723"/>
    </source>
</evidence>
<evidence type="ECO:0008006" key="14">
    <source>
        <dbReference type="Google" id="ProtNLM"/>
    </source>
</evidence>
<protein>
    <recommendedName>
        <fullName evidence="14">Pyruvate formate lyase-activating protein</fullName>
    </recommendedName>
</protein>
<dbReference type="SFLD" id="SFLDS00029">
    <property type="entry name" value="Radical_SAM"/>
    <property type="match status" value="1"/>
</dbReference>